<dbReference type="PIRSF" id="PIRSF015840">
    <property type="entry name" value="DUF284_TM_euk"/>
    <property type="match status" value="1"/>
</dbReference>
<evidence type="ECO:0000256" key="6">
    <source>
        <dbReference type="PIRNR" id="PIRNR015840"/>
    </source>
</evidence>
<sequence>MAKEAQKSRKPPNTSFRQQRLKSWQPILTPRTVLPLLFVLGIIFAPIGGGLLYASSQVQELVIDYTDCSSVATSTYSEIPNSYVKSRFSNMQSIYGNYVPHWKLISVYDSSLSTDVTTCQIKFAVPVNLNPPLFMYYRLTNFYQNHRRYVKSLDEEQLRGEARTAEDIKGGGCSPLETNEDGKPYYPCGLIANSLFNDSFSSLERLEGGNDSLNEFAMYDTNIAWPSDKHRFKRTQYQPDEVVPPPNWVARYPNGYTVENMPDLSSMENLQVWMRTAGLPTFNKLARRNDVDVLEAGLYSVKIGLHFPVKAYDGTKSLVLTTRSVLGGKNPFLGLAYIIVSIICVILGSLFTIRHLFQPRKLADHRYLTWDTETNNLAPRTEERV</sequence>
<reference evidence="8 10" key="1">
    <citation type="journal article" date="2011" name="Science">
        <title>Comparative functional genomics of the fission yeasts.</title>
        <authorList>
            <person name="Rhind N."/>
            <person name="Chen Z."/>
            <person name="Yassour M."/>
            <person name="Thompson D.A."/>
            <person name="Haas B.J."/>
            <person name="Habib N."/>
            <person name="Wapinski I."/>
            <person name="Roy S."/>
            <person name="Lin M.F."/>
            <person name="Heiman D.I."/>
            <person name="Young S.K."/>
            <person name="Furuya K."/>
            <person name="Guo Y."/>
            <person name="Pidoux A."/>
            <person name="Chen H.M."/>
            <person name="Robbertse B."/>
            <person name="Goldberg J.M."/>
            <person name="Aoki K."/>
            <person name="Bayne E.H."/>
            <person name="Berlin A.M."/>
            <person name="Desjardins C.A."/>
            <person name="Dobbs E."/>
            <person name="Dukaj L."/>
            <person name="Fan L."/>
            <person name="FitzGerald M.G."/>
            <person name="French C."/>
            <person name="Gujja S."/>
            <person name="Hansen K."/>
            <person name="Keifenheim D."/>
            <person name="Levin J.Z."/>
            <person name="Mosher R.A."/>
            <person name="Mueller C.A."/>
            <person name="Pfiffner J."/>
            <person name="Priest M."/>
            <person name="Russ C."/>
            <person name="Smialowska A."/>
            <person name="Swoboda P."/>
            <person name="Sykes S.M."/>
            <person name="Vaughn M."/>
            <person name="Vengrova S."/>
            <person name="Yoder R."/>
            <person name="Zeng Q."/>
            <person name="Allshire R."/>
            <person name="Baulcombe D."/>
            <person name="Birren B.W."/>
            <person name="Brown W."/>
            <person name="Ekwall K."/>
            <person name="Kellis M."/>
            <person name="Leatherwood J."/>
            <person name="Levin H."/>
            <person name="Margalit H."/>
            <person name="Martienssen R."/>
            <person name="Nieduszynski C.A."/>
            <person name="Spatafora J.W."/>
            <person name="Friedman N."/>
            <person name="Dalgaard J.Z."/>
            <person name="Baumann P."/>
            <person name="Niki H."/>
            <person name="Regev A."/>
            <person name="Nusbaum C."/>
        </authorList>
    </citation>
    <scope>NUCLEOTIDE SEQUENCE [LARGE SCALE GENOMIC DNA]</scope>
    <source>
        <strain evidence="10">yFS275 / FY16936</strain>
    </source>
</reference>
<dbReference type="HOGENOM" id="CLU_025025_0_1_1"/>
<keyword evidence="10" id="KW-1185">Reference proteome</keyword>
<accession>B6K2Q0</accession>
<evidence type="ECO:0000313" key="10">
    <source>
        <dbReference type="Proteomes" id="UP000001744"/>
    </source>
</evidence>
<dbReference type="Pfam" id="PF03381">
    <property type="entry name" value="CDC50"/>
    <property type="match status" value="1"/>
</dbReference>
<dbReference type="Proteomes" id="UP000001744">
    <property type="component" value="Unassembled WGS sequence"/>
</dbReference>
<evidence type="ECO:0000256" key="3">
    <source>
        <dbReference type="ARBA" id="ARBA00022692"/>
    </source>
</evidence>
<dbReference type="GeneID" id="7051144"/>
<gene>
    <name evidence="9" type="primary">mug89</name>
    <name evidence="8" type="ORF">SJAG_02516</name>
</gene>
<evidence type="ECO:0000313" key="9">
    <source>
        <dbReference type="JaponicusDB" id="SJAG_02516"/>
    </source>
</evidence>
<keyword evidence="3 7" id="KW-0812">Transmembrane</keyword>
<name>B6K2Q0_SCHJY</name>
<dbReference type="GO" id="GO:0005783">
    <property type="term" value="C:endoplasmic reticulum"/>
    <property type="evidence" value="ECO:0000318"/>
    <property type="project" value="GO_Central"/>
</dbReference>
<dbReference type="AlphaFoldDB" id="B6K2Q0"/>
<dbReference type="VEuPathDB" id="FungiDB:SJAG_02516"/>
<dbReference type="InterPro" id="IPR005045">
    <property type="entry name" value="CDC50/LEM3_fam"/>
</dbReference>
<keyword evidence="4 7" id="KW-1133">Transmembrane helix</keyword>
<dbReference type="PANTHER" id="PTHR10926:SF0">
    <property type="entry name" value="CDC50, ISOFORM A"/>
    <property type="match status" value="1"/>
</dbReference>
<organism evidence="8 10">
    <name type="scientific">Schizosaccharomyces japonicus (strain yFS275 / FY16936)</name>
    <name type="common">Fission yeast</name>
    <dbReference type="NCBI Taxonomy" id="402676"/>
    <lineage>
        <taxon>Eukaryota</taxon>
        <taxon>Fungi</taxon>
        <taxon>Dikarya</taxon>
        <taxon>Ascomycota</taxon>
        <taxon>Taphrinomycotina</taxon>
        <taxon>Schizosaccharomycetes</taxon>
        <taxon>Schizosaccharomycetales</taxon>
        <taxon>Schizosaccharomycetaceae</taxon>
        <taxon>Schizosaccharomyces</taxon>
    </lineage>
</organism>
<protein>
    <submittedName>
        <fullName evidence="8">CDC50 domain-containing protein</fullName>
    </submittedName>
</protein>
<comment type="similarity">
    <text evidence="2 6">Belongs to the CDC50/LEM3 family.</text>
</comment>
<evidence type="ECO:0000256" key="7">
    <source>
        <dbReference type="SAM" id="Phobius"/>
    </source>
</evidence>
<dbReference type="eggNOG" id="KOG2952">
    <property type="taxonomic scope" value="Eukaryota"/>
</dbReference>
<comment type="subcellular location">
    <subcellularLocation>
        <location evidence="1">Membrane</location>
        <topology evidence="1">Multi-pass membrane protein</topology>
    </subcellularLocation>
</comment>
<dbReference type="OMA" id="TWNNDQP"/>
<dbReference type="GO" id="GO:0005886">
    <property type="term" value="C:plasma membrane"/>
    <property type="evidence" value="ECO:0000318"/>
    <property type="project" value="GO_Central"/>
</dbReference>
<dbReference type="STRING" id="402676.B6K2Q0"/>
<dbReference type="JaponicusDB" id="SJAG_02516">
    <property type="gene designation" value="mug89"/>
</dbReference>
<dbReference type="GO" id="GO:0045332">
    <property type="term" value="P:phospholipid translocation"/>
    <property type="evidence" value="ECO:0000318"/>
    <property type="project" value="GO_Central"/>
</dbReference>
<evidence type="ECO:0000256" key="5">
    <source>
        <dbReference type="ARBA" id="ARBA00023136"/>
    </source>
</evidence>
<feature type="transmembrane region" description="Helical" evidence="7">
    <location>
        <begin position="332"/>
        <end position="353"/>
    </location>
</feature>
<dbReference type="GO" id="GO:0015247">
    <property type="term" value="F:aminophospholipid flippase activity"/>
    <property type="evidence" value="ECO:0000318"/>
    <property type="project" value="GO_Central"/>
</dbReference>
<dbReference type="OrthoDB" id="340608at2759"/>
<dbReference type="EMBL" id="KE651166">
    <property type="protein sequence ID" value="EEB07431.1"/>
    <property type="molecule type" value="Genomic_DNA"/>
</dbReference>
<evidence type="ECO:0000313" key="8">
    <source>
        <dbReference type="EMBL" id="EEB07431.1"/>
    </source>
</evidence>
<proteinExistence type="inferred from homology"/>
<keyword evidence="5 6" id="KW-0472">Membrane</keyword>
<evidence type="ECO:0000256" key="2">
    <source>
        <dbReference type="ARBA" id="ARBA00009457"/>
    </source>
</evidence>
<feature type="transmembrane region" description="Helical" evidence="7">
    <location>
        <begin position="32"/>
        <end position="54"/>
    </location>
</feature>
<dbReference type="GO" id="GO:0005794">
    <property type="term" value="C:Golgi apparatus"/>
    <property type="evidence" value="ECO:0000318"/>
    <property type="project" value="GO_Central"/>
</dbReference>
<dbReference type="RefSeq" id="XP_002173724.1">
    <property type="nucleotide sequence ID" value="XM_002173688.2"/>
</dbReference>
<dbReference type="PANTHER" id="PTHR10926">
    <property type="entry name" value="CELL CYCLE CONTROL PROTEIN 50"/>
    <property type="match status" value="1"/>
</dbReference>
<evidence type="ECO:0000256" key="4">
    <source>
        <dbReference type="ARBA" id="ARBA00022989"/>
    </source>
</evidence>
<evidence type="ECO:0000256" key="1">
    <source>
        <dbReference type="ARBA" id="ARBA00004141"/>
    </source>
</evidence>